<organism evidence="3 4">
    <name type="scientific">Sparassis crispa</name>
    <dbReference type="NCBI Taxonomy" id="139825"/>
    <lineage>
        <taxon>Eukaryota</taxon>
        <taxon>Fungi</taxon>
        <taxon>Dikarya</taxon>
        <taxon>Basidiomycota</taxon>
        <taxon>Agaricomycotina</taxon>
        <taxon>Agaricomycetes</taxon>
        <taxon>Polyporales</taxon>
        <taxon>Sparassidaceae</taxon>
        <taxon>Sparassis</taxon>
    </lineage>
</organism>
<evidence type="ECO:0000259" key="2">
    <source>
        <dbReference type="Pfam" id="PF14661"/>
    </source>
</evidence>
<dbReference type="OrthoDB" id="5575722at2759"/>
<keyword evidence="4" id="KW-1185">Reference proteome</keyword>
<proteinExistence type="predicted"/>
<accession>A0A401GVX1</accession>
<dbReference type="Proteomes" id="UP000287166">
    <property type="component" value="Unassembled WGS sequence"/>
</dbReference>
<comment type="caution">
    <text evidence="3">The sequence shown here is derived from an EMBL/GenBank/DDBJ whole genome shotgun (WGS) entry which is preliminary data.</text>
</comment>
<dbReference type="RefSeq" id="XP_027617232.1">
    <property type="nucleotide sequence ID" value="XM_027761431.1"/>
</dbReference>
<feature type="compositionally biased region" description="Basic and acidic residues" evidence="1">
    <location>
        <begin position="634"/>
        <end position="644"/>
    </location>
</feature>
<sequence>MPPSNSKSTITALPVALPHSLLVLVHLHLLDYPLKQAAQYDERLFNSKTNGIRERTKAMEDICYFLLGRIEGRDRAKAILPMYPCLQPSDTTAFRVSLTKYLESLRHGIVHTNHKVSNSDNKGKMRDSTDTAGAWWWKDVVVRKSLLEECAGERFERLLLALSTHALFKKLSASPALSAEPGREELTALTSTYGALLAQSHSSRRVWERTASALTRRKADLQLLRERLSDPNANARRSTKYNALTTDRLLALRDSALSDLLRKSWRHAEGLIALDFLIDLAGLQGSHGASKHDGENSSRLSIVAVDVLDTKAPVALPIPPLPIAAAHHPAHLHTLMEPVFSSSTPTAPMNATVSAPARPKETIPFGVSERIDAAARMEEALQRALASAEAVRQQLQKRIQGGKAIPASNKSVLNLDLRSWAAPNPRTLDFHTAPTPGLLGTFSLPSVSPESALEEQIAQIRTALLPAYPPVPTQPVLCSDPLPVPVPPSRLRQPAQIGEVKALRRGAAGMSVNSGLARATSAHLRFAQEDAAASTQRNVHPRIASRRVSRRVRRSLAVRDEEVDKVVEAVRGESASFEVAEATPAHVGRTAGVPLSAVKSVPRPSYDMERHERAINVPLPRLRLSGADEDAHSEDDIPRHRSSEGGKAWTNNNWPDVKPEEEEYYEGQSITLKEILLKAGSDAAQFDLLGDSEDDLDEDFEWE</sequence>
<evidence type="ECO:0000313" key="3">
    <source>
        <dbReference type="EMBL" id="GBE86319.1"/>
    </source>
</evidence>
<dbReference type="AlphaFoldDB" id="A0A401GVX1"/>
<gene>
    <name evidence="3" type="ORF">SCP_0901980</name>
</gene>
<dbReference type="InterPro" id="IPR028163">
    <property type="entry name" value="HAUS_6_N"/>
</dbReference>
<protein>
    <recommendedName>
        <fullName evidence="2">HAUS augmin-like complex subunit 6 N-terminal domain-containing protein</fullName>
    </recommendedName>
</protein>
<dbReference type="EMBL" id="BFAD01000009">
    <property type="protein sequence ID" value="GBE86319.1"/>
    <property type="molecule type" value="Genomic_DNA"/>
</dbReference>
<dbReference type="InParanoid" id="A0A401GVX1"/>
<evidence type="ECO:0000256" key="1">
    <source>
        <dbReference type="SAM" id="MobiDB-lite"/>
    </source>
</evidence>
<dbReference type="GeneID" id="38783236"/>
<name>A0A401GVX1_9APHY</name>
<dbReference type="Pfam" id="PF14661">
    <property type="entry name" value="HAUS6_N"/>
    <property type="match status" value="1"/>
</dbReference>
<feature type="domain" description="HAUS augmin-like complex subunit 6 N-terminal" evidence="2">
    <location>
        <begin position="139"/>
        <end position="240"/>
    </location>
</feature>
<feature type="region of interest" description="Disordered" evidence="1">
    <location>
        <begin position="625"/>
        <end position="657"/>
    </location>
</feature>
<evidence type="ECO:0000313" key="4">
    <source>
        <dbReference type="Proteomes" id="UP000287166"/>
    </source>
</evidence>
<reference evidence="3 4" key="1">
    <citation type="journal article" date="2018" name="Sci. Rep.">
        <title>Genome sequence of the cauliflower mushroom Sparassis crispa (Hanabiratake) and its association with beneficial usage.</title>
        <authorList>
            <person name="Kiyama R."/>
            <person name="Furutani Y."/>
            <person name="Kawaguchi K."/>
            <person name="Nakanishi T."/>
        </authorList>
    </citation>
    <scope>NUCLEOTIDE SEQUENCE [LARGE SCALE GENOMIC DNA]</scope>
</reference>